<proteinExistence type="predicted"/>
<dbReference type="GO" id="GO:0004653">
    <property type="term" value="F:polypeptide N-acetylgalactosaminyltransferase activity"/>
    <property type="evidence" value="ECO:0007669"/>
    <property type="project" value="TreeGrafter"/>
</dbReference>
<keyword evidence="3" id="KW-1185">Reference proteome</keyword>
<evidence type="ECO:0000313" key="2">
    <source>
        <dbReference type="EMBL" id="VDK33849.1"/>
    </source>
</evidence>
<evidence type="ECO:0000313" key="3">
    <source>
        <dbReference type="Proteomes" id="UP000281553"/>
    </source>
</evidence>
<dbReference type="PANTHER" id="PTHR11675:SF131">
    <property type="entry name" value="POLYPEPTIDE N-ACETYLGALACTOSAMINYLTRANSFERASE 9-RELATED"/>
    <property type="match status" value="1"/>
</dbReference>
<keyword evidence="1" id="KW-1015">Disulfide bond</keyword>
<protein>
    <submittedName>
        <fullName evidence="2">Uncharacterized protein</fullName>
    </submittedName>
</protein>
<dbReference type="GO" id="GO:0006493">
    <property type="term" value="P:protein O-linked glycosylation"/>
    <property type="evidence" value="ECO:0007669"/>
    <property type="project" value="TreeGrafter"/>
</dbReference>
<dbReference type="GO" id="GO:0005794">
    <property type="term" value="C:Golgi apparatus"/>
    <property type="evidence" value="ECO:0007669"/>
    <property type="project" value="TreeGrafter"/>
</dbReference>
<sequence length="75" mass="8704">MGDVSERKQILKKLKCKSFKWYLDNIYPEMFIPSESLASGEVRAANVIIPNRKTTFLLIGFYLFICAPYCDCLYV</sequence>
<name>A0A3P6PC76_DIBLA</name>
<dbReference type="AlphaFoldDB" id="A0A3P6PC76"/>
<evidence type="ECO:0000256" key="1">
    <source>
        <dbReference type="ARBA" id="ARBA00023157"/>
    </source>
</evidence>
<gene>
    <name evidence="2" type="ORF">DILT_LOCUS524</name>
</gene>
<dbReference type="EMBL" id="UYRU01002256">
    <property type="protein sequence ID" value="VDK33849.1"/>
    <property type="molecule type" value="Genomic_DNA"/>
</dbReference>
<reference evidence="2 3" key="1">
    <citation type="submission" date="2018-11" db="EMBL/GenBank/DDBJ databases">
        <authorList>
            <consortium name="Pathogen Informatics"/>
        </authorList>
    </citation>
    <scope>NUCLEOTIDE SEQUENCE [LARGE SCALE GENOMIC DNA]</scope>
</reference>
<dbReference type="Proteomes" id="UP000281553">
    <property type="component" value="Unassembled WGS sequence"/>
</dbReference>
<dbReference type="Gene3D" id="1.10.8.460">
    <property type="entry name" value="ppGaNTase-T1 linker domain-like"/>
    <property type="match status" value="1"/>
</dbReference>
<organism evidence="2 3">
    <name type="scientific">Dibothriocephalus latus</name>
    <name type="common">Fish tapeworm</name>
    <name type="synonym">Diphyllobothrium latum</name>
    <dbReference type="NCBI Taxonomy" id="60516"/>
    <lineage>
        <taxon>Eukaryota</taxon>
        <taxon>Metazoa</taxon>
        <taxon>Spiralia</taxon>
        <taxon>Lophotrochozoa</taxon>
        <taxon>Platyhelminthes</taxon>
        <taxon>Cestoda</taxon>
        <taxon>Eucestoda</taxon>
        <taxon>Diphyllobothriidea</taxon>
        <taxon>Diphyllobothriidae</taxon>
        <taxon>Dibothriocephalus</taxon>
    </lineage>
</organism>
<dbReference type="OrthoDB" id="6156180at2759"/>
<accession>A0A3P6PC76</accession>
<dbReference type="PANTHER" id="PTHR11675">
    <property type="entry name" value="N-ACETYLGALACTOSAMINYLTRANSFERASE"/>
    <property type="match status" value="1"/>
</dbReference>